<comment type="caution">
    <text evidence="2">The sequence shown here is derived from an EMBL/GenBank/DDBJ whole genome shotgun (WGS) entry which is preliminary data.</text>
</comment>
<gene>
    <name evidence="2" type="ORF">ACELLULO517_08085</name>
</gene>
<evidence type="ECO:0000313" key="2">
    <source>
        <dbReference type="EMBL" id="MCB8880187.1"/>
    </source>
</evidence>
<feature type="transmembrane region" description="Helical" evidence="1">
    <location>
        <begin position="88"/>
        <end position="108"/>
    </location>
</feature>
<organism evidence="2 3">
    <name type="scientific">Acidisoma cellulosilyticum</name>
    <dbReference type="NCBI Taxonomy" id="2802395"/>
    <lineage>
        <taxon>Bacteria</taxon>
        <taxon>Pseudomonadati</taxon>
        <taxon>Pseudomonadota</taxon>
        <taxon>Alphaproteobacteria</taxon>
        <taxon>Acetobacterales</taxon>
        <taxon>Acidocellaceae</taxon>
        <taxon>Acidisoma</taxon>
    </lineage>
</organism>
<dbReference type="AlphaFoldDB" id="A0A964E3E6"/>
<dbReference type="Proteomes" id="UP000721844">
    <property type="component" value="Unassembled WGS sequence"/>
</dbReference>
<feature type="transmembrane region" description="Helical" evidence="1">
    <location>
        <begin position="13"/>
        <end position="35"/>
    </location>
</feature>
<dbReference type="EMBL" id="JAESVA010000002">
    <property type="protein sequence ID" value="MCB8880187.1"/>
    <property type="molecule type" value="Genomic_DNA"/>
</dbReference>
<sequence length="202" mass="23184">MLTYFQKHFQDEVIGGLFVAIILGILGLVWAVVWAKTGPWLSDRWALRSTRSRLKKVNQHHARLEDLRKQLTEPHYNNTRICGEFARAMLFGFYAMFFLIIAVMMFIVDIEQSISANLLDAGLLNSAALGLKIPKGLHGYVASTFDQLLLLFFFVGWLYHSAFLLRAFVNIAQSVNLPQSIKRLEARFDALVEQNRKQNPQR</sequence>
<evidence type="ECO:0000256" key="1">
    <source>
        <dbReference type="SAM" id="Phobius"/>
    </source>
</evidence>
<feature type="transmembrane region" description="Helical" evidence="1">
    <location>
        <begin position="148"/>
        <end position="169"/>
    </location>
</feature>
<proteinExistence type="predicted"/>
<protein>
    <submittedName>
        <fullName evidence="2">Uncharacterized protein</fullName>
    </submittedName>
</protein>
<keyword evidence="1" id="KW-0472">Membrane</keyword>
<accession>A0A964E3E6</accession>
<keyword evidence="3" id="KW-1185">Reference proteome</keyword>
<keyword evidence="1" id="KW-0812">Transmembrane</keyword>
<keyword evidence="1" id="KW-1133">Transmembrane helix</keyword>
<reference evidence="2 3" key="1">
    <citation type="journal article" date="2021" name="Microorganisms">
        <title>Acidisoma silvae sp. nov. and Acidisomacellulosilytica sp. nov., Two Acidophilic Bacteria Isolated from Decaying Wood, Hydrolyzing Cellulose and Producing Poly-3-hydroxybutyrate.</title>
        <authorList>
            <person name="Mieszkin S."/>
            <person name="Pouder E."/>
            <person name="Uroz S."/>
            <person name="Simon-Colin C."/>
            <person name="Alain K."/>
        </authorList>
    </citation>
    <scope>NUCLEOTIDE SEQUENCE [LARGE SCALE GENOMIC DNA]</scope>
    <source>
        <strain evidence="2 3">HW T5.17</strain>
    </source>
</reference>
<dbReference type="RefSeq" id="WP_227306792.1">
    <property type="nucleotide sequence ID" value="NZ_JAESVA010000002.1"/>
</dbReference>
<name>A0A964E3E6_9PROT</name>
<evidence type="ECO:0000313" key="3">
    <source>
        <dbReference type="Proteomes" id="UP000721844"/>
    </source>
</evidence>